<keyword evidence="4" id="KW-1185">Reference proteome</keyword>
<dbReference type="PANTHER" id="PTHR46401:SF2">
    <property type="entry name" value="GLYCOSYLTRANSFERASE WBBK-RELATED"/>
    <property type="match status" value="1"/>
</dbReference>
<protein>
    <submittedName>
        <fullName evidence="3">Glycosyltransferase family 4 protein</fullName>
    </submittedName>
</protein>
<accession>A0ABS0L5X2</accession>
<reference evidence="3 4" key="1">
    <citation type="submission" date="2020-11" db="EMBL/GenBank/DDBJ databases">
        <title>Hymenobacter sp.</title>
        <authorList>
            <person name="Kim M.K."/>
        </authorList>
    </citation>
    <scope>NUCLEOTIDE SEQUENCE [LARGE SCALE GENOMIC DNA]</scope>
    <source>
        <strain evidence="3 4">BT594</strain>
    </source>
</reference>
<dbReference type="SUPFAM" id="SSF53756">
    <property type="entry name" value="UDP-Glycosyltransferase/glycogen phosphorylase"/>
    <property type="match status" value="1"/>
</dbReference>
<proteinExistence type="predicted"/>
<dbReference type="CDD" id="cd03801">
    <property type="entry name" value="GT4_PimA-like"/>
    <property type="match status" value="1"/>
</dbReference>
<organism evidence="3 4">
    <name type="scientific">Hymenobacter guriensis</name>
    <dbReference type="NCBI Taxonomy" id="2793065"/>
    <lineage>
        <taxon>Bacteria</taxon>
        <taxon>Pseudomonadati</taxon>
        <taxon>Bacteroidota</taxon>
        <taxon>Cytophagia</taxon>
        <taxon>Cytophagales</taxon>
        <taxon>Hymenobacteraceae</taxon>
        <taxon>Hymenobacter</taxon>
    </lineage>
</organism>
<comment type="caution">
    <text evidence="3">The sequence shown here is derived from an EMBL/GenBank/DDBJ whole genome shotgun (WGS) entry which is preliminary data.</text>
</comment>
<keyword evidence="1" id="KW-0808">Transferase</keyword>
<dbReference type="PANTHER" id="PTHR46401">
    <property type="entry name" value="GLYCOSYLTRANSFERASE WBBK-RELATED"/>
    <property type="match status" value="1"/>
</dbReference>
<evidence type="ECO:0000259" key="2">
    <source>
        <dbReference type="Pfam" id="PF00534"/>
    </source>
</evidence>
<feature type="domain" description="Glycosyl transferase family 1" evidence="2">
    <location>
        <begin position="210"/>
        <end position="355"/>
    </location>
</feature>
<dbReference type="RefSeq" id="WP_196956516.1">
    <property type="nucleotide sequence ID" value="NZ_JADWYK010000013.1"/>
</dbReference>
<gene>
    <name evidence="3" type="ORF">I5L79_18275</name>
</gene>
<dbReference type="InterPro" id="IPR001296">
    <property type="entry name" value="Glyco_trans_1"/>
</dbReference>
<name>A0ABS0L5X2_9BACT</name>
<evidence type="ECO:0000313" key="4">
    <source>
        <dbReference type="Proteomes" id="UP000601099"/>
    </source>
</evidence>
<dbReference type="Gene3D" id="3.40.50.2000">
    <property type="entry name" value="Glycogen Phosphorylase B"/>
    <property type="match status" value="2"/>
</dbReference>
<dbReference type="Proteomes" id="UP000601099">
    <property type="component" value="Unassembled WGS sequence"/>
</dbReference>
<dbReference type="EMBL" id="JADWYK010000013">
    <property type="protein sequence ID" value="MBG8555499.1"/>
    <property type="molecule type" value="Genomic_DNA"/>
</dbReference>
<evidence type="ECO:0000256" key="1">
    <source>
        <dbReference type="ARBA" id="ARBA00022679"/>
    </source>
</evidence>
<evidence type="ECO:0000313" key="3">
    <source>
        <dbReference type="EMBL" id="MBG8555499.1"/>
    </source>
</evidence>
<sequence>MSNLKSTCFVVTSLVMGGAELQTVNHINDFYKISDKIFLVILSNIIDKNLLTSLNISKNNILILNQPYNTPTTKALINTHIYLHKVYSFIKTHKCEVIVANLPLAHFFMRATKLYASTRGLNFKLINYHRSLQFTASPIDSLPKQLFHKYNQILANKTDDGNIFISKASLQDMQNNFYIKNPVIIYDGIQYKNGIPSLAQNYLSSIAITSDYIIVLPGRLHPAKGHLFFLDAIHKFITDNKLEPKDLFIIFAGGKNLEDTIRAEISARNLDNYIHITGIIENDLLLSLLQIANLVAVPSIHEGLGNTAIEALMQGSLVLASDAGGLPEVIQDSRNGFMFERNNQESFLSQLHKIYFNKITIDKSVLINDFMNRFLFESHIKQLKEYIAGV</sequence>
<dbReference type="Pfam" id="PF00534">
    <property type="entry name" value="Glycos_transf_1"/>
    <property type="match status" value="1"/>
</dbReference>